<dbReference type="SUPFAM" id="SSF53756">
    <property type="entry name" value="UDP-Glycosyltransferase/glycogen phosphorylase"/>
    <property type="match status" value="1"/>
</dbReference>
<keyword evidence="4" id="KW-1133">Transmembrane helix</keyword>
<evidence type="ECO:0000256" key="2">
    <source>
        <dbReference type="ARBA" id="ARBA00022676"/>
    </source>
</evidence>
<dbReference type="InterPro" id="IPR050271">
    <property type="entry name" value="UDP-glycosyltransferase"/>
</dbReference>
<gene>
    <name evidence="6" type="ORF">ODALV1_LOCUS13373</name>
</gene>
<dbReference type="Pfam" id="PF00201">
    <property type="entry name" value="UDPGT"/>
    <property type="match status" value="1"/>
</dbReference>
<evidence type="ECO:0008006" key="8">
    <source>
        <dbReference type="Google" id="ProtNLM"/>
    </source>
</evidence>
<keyword evidence="7" id="KW-1185">Reference proteome</keyword>
<dbReference type="EMBL" id="CAXLJM020000041">
    <property type="protein sequence ID" value="CAL8109446.1"/>
    <property type="molecule type" value="Genomic_DNA"/>
</dbReference>
<dbReference type="PANTHER" id="PTHR48043">
    <property type="entry name" value="EG:EG0003.4 PROTEIN-RELATED"/>
    <property type="match status" value="1"/>
</dbReference>
<protein>
    <recommendedName>
        <fullName evidence="8">UDP-glucuronosyltransferase</fullName>
    </recommendedName>
</protein>
<evidence type="ECO:0000313" key="7">
    <source>
        <dbReference type="Proteomes" id="UP001642540"/>
    </source>
</evidence>
<evidence type="ECO:0000256" key="5">
    <source>
        <dbReference type="SAM" id="SignalP"/>
    </source>
</evidence>
<dbReference type="InterPro" id="IPR002213">
    <property type="entry name" value="UDP_glucos_trans"/>
</dbReference>
<dbReference type="PANTHER" id="PTHR48043:SF159">
    <property type="entry name" value="EG:EG0003.4 PROTEIN-RELATED"/>
    <property type="match status" value="1"/>
</dbReference>
<keyword evidence="3" id="KW-0808">Transferase</keyword>
<feature type="transmembrane region" description="Helical" evidence="4">
    <location>
        <begin position="490"/>
        <end position="511"/>
    </location>
</feature>
<name>A0ABP1QN79_9HEXA</name>
<comment type="caution">
    <text evidence="6">The sequence shown here is derived from an EMBL/GenBank/DDBJ whole genome shotgun (WGS) entry which is preliminary data.</text>
</comment>
<feature type="signal peptide" evidence="5">
    <location>
        <begin position="1"/>
        <end position="24"/>
    </location>
</feature>
<dbReference type="Gene3D" id="3.40.50.2000">
    <property type="entry name" value="Glycogen Phosphorylase B"/>
    <property type="match status" value="2"/>
</dbReference>
<feature type="chain" id="PRO_5046416508" description="UDP-glucuronosyltransferase" evidence="5">
    <location>
        <begin position="25"/>
        <end position="530"/>
    </location>
</feature>
<keyword evidence="2" id="KW-0328">Glycosyltransferase</keyword>
<proteinExistence type="inferred from homology"/>
<keyword evidence="4" id="KW-0472">Membrane</keyword>
<keyword evidence="4" id="KW-0812">Transmembrane</keyword>
<evidence type="ECO:0000256" key="3">
    <source>
        <dbReference type="ARBA" id="ARBA00022679"/>
    </source>
</evidence>
<evidence type="ECO:0000313" key="6">
    <source>
        <dbReference type="EMBL" id="CAL8109446.1"/>
    </source>
</evidence>
<sequence length="530" mass="60081">MGFTSGFTVALAAFLLFAAIPVSSHNILFLMPIATKSETHLLIPLAKQMLERGHNVTFVSPSTSSIQHKNLKEIIPVTPLTMADFMPNMEGDVLDMRRSKDDAVSAFTIDMSYMTDRCHATYQHKDFQPLLQAKAGSFDLVLVSAFFSECFLGLIYKMDAPHIQISSMPPPQYVNDVTGLRTPLSFVPNPFVEFTDKMTLSQRLGNAFSSWMFSLVSYHHFFKVAENIYKQYLGEDLPDVDTLRKNVSLIFSNTHFSLNFPRPLMPDVIEIGGMHCHPPEPLPKELEDFVSGDENGFIFFSLGTVFLEGGMPQSLVNTFINVFSRLKLRVLWKWRSGNIEGLPSNVKVSKWLPQNDLLGHPNIKLFISHGGLLSTQESTYHGVPVIGIPLFVDQDVNMKQAEAHGYALKLELLDITEEYLENAIHRMLNDTSFTKNAKLASQIFKDQAQTPLERAVYWMDYIIKYKGAPHLRSSARDLSYIEYHMLDVQLIFMAILGTIVLIAWKIISYILHCNSKDSDVQDVKRKKKRN</sequence>
<dbReference type="Proteomes" id="UP001642540">
    <property type="component" value="Unassembled WGS sequence"/>
</dbReference>
<organism evidence="6 7">
    <name type="scientific">Orchesella dallaii</name>
    <dbReference type="NCBI Taxonomy" id="48710"/>
    <lineage>
        <taxon>Eukaryota</taxon>
        <taxon>Metazoa</taxon>
        <taxon>Ecdysozoa</taxon>
        <taxon>Arthropoda</taxon>
        <taxon>Hexapoda</taxon>
        <taxon>Collembola</taxon>
        <taxon>Entomobryomorpha</taxon>
        <taxon>Entomobryoidea</taxon>
        <taxon>Orchesellidae</taxon>
        <taxon>Orchesellinae</taxon>
        <taxon>Orchesella</taxon>
    </lineage>
</organism>
<accession>A0ABP1QN79</accession>
<dbReference type="CDD" id="cd03784">
    <property type="entry name" value="GT1_Gtf-like"/>
    <property type="match status" value="1"/>
</dbReference>
<evidence type="ECO:0000256" key="1">
    <source>
        <dbReference type="ARBA" id="ARBA00009995"/>
    </source>
</evidence>
<reference evidence="6 7" key="1">
    <citation type="submission" date="2024-08" db="EMBL/GenBank/DDBJ databases">
        <authorList>
            <person name="Cucini C."/>
            <person name="Frati F."/>
        </authorList>
    </citation>
    <scope>NUCLEOTIDE SEQUENCE [LARGE SCALE GENOMIC DNA]</scope>
</reference>
<evidence type="ECO:0000256" key="4">
    <source>
        <dbReference type="SAM" id="Phobius"/>
    </source>
</evidence>
<comment type="similarity">
    <text evidence="1">Belongs to the UDP-glycosyltransferase family.</text>
</comment>
<keyword evidence="5" id="KW-0732">Signal</keyword>